<evidence type="ECO:0000256" key="1">
    <source>
        <dbReference type="SAM" id="MobiDB-lite"/>
    </source>
</evidence>
<dbReference type="Proteomes" id="UP001292094">
    <property type="component" value="Unassembled WGS sequence"/>
</dbReference>
<keyword evidence="4" id="KW-1185">Reference proteome</keyword>
<sequence length="85" mass="9031">MKLVLFAFLMVALVAGVPAPQEDEGVIDDTKKTPDVADITTLSPDQASLEGGEVGEDIEATLTKTFQSVSSIEDDSSDSQENNEE</sequence>
<gene>
    <name evidence="3" type="ORF">Pmani_023849</name>
</gene>
<keyword evidence="2" id="KW-0732">Signal</keyword>
<feature type="region of interest" description="Disordered" evidence="1">
    <location>
        <begin position="66"/>
        <end position="85"/>
    </location>
</feature>
<evidence type="ECO:0000256" key="2">
    <source>
        <dbReference type="SAM" id="SignalP"/>
    </source>
</evidence>
<evidence type="ECO:0008006" key="5">
    <source>
        <dbReference type="Google" id="ProtNLM"/>
    </source>
</evidence>
<evidence type="ECO:0000313" key="3">
    <source>
        <dbReference type="EMBL" id="KAK4304215.1"/>
    </source>
</evidence>
<organism evidence="3 4">
    <name type="scientific">Petrolisthes manimaculis</name>
    <dbReference type="NCBI Taxonomy" id="1843537"/>
    <lineage>
        <taxon>Eukaryota</taxon>
        <taxon>Metazoa</taxon>
        <taxon>Ecdysozoa</taxon>
        <taxon>Arthropoda</taxon>
        <taxon>Crustacea</taxon>
        <taxon>Multicrustacea</taxon>
        <taxon>Malacostraca</taxon>
        <taxon>Eumalacostraca</taxon>
        <taxon>Eucarida</taxon>
        <taxon>Decapoda</taxon>
        <taxon>Pleocyemata</taxon>
        <taxon>Anomura</taxon>
        <taxon>Galatheoidea</taxon>
        <taxon>Porcellanidae</taxon>
        <taxon>Petrolisthes</taxon>
    </lineage>
</organism>
<dbReference type="AlphaFoldDB" id="A0AAE1P8S7"/>
<proteinExistence type="predicted"/>
<name>A0AAE1P8S7_9EUCA</name>
<reference evidence="3" key="1">
    <citation type="submission" date="2023-11" db="EMBL/GenBank/DDBJ databases">
        <title>Genome assemblies of two species of porcelain crab, Petrolisthes cinctipes and Petrolisthes manimaculis (Anomura: Porcellanidae).</title>
        <authorList>
            <person name="Angst P."/>
        </authorList>
    </citation>
    <scope>NUCLEOTIDE SEQUENCE</scope>
    <source>
        <strain evidence="3">PB745_02</strain>
        <tissue evidence="3">Gill</tissue>
    </source>
</reference>
<feature type="signal peptide" evidence="2">
    <location>
        <begin position="1"/>
        <end position="16"/>
    </location>
</feature>
<protein>
    <recommendedName>
        <fullName evidence="5">Secreted protein</fullName>
    </recommendedName>
</protein>
<accession>A0AAE1P8S7</accession>
<evidence type="ECO:0000313" key="4">
    <source>
        <dbReference type="Proteomes" id="UP001292094"/>
    </source>
</evidence>
<dbReference type="EMBL" id="JAWZYT010002464">
    <property type="protein sequence ID" value="KAK4304215.1"/>
    <property type="molecule type" value="Genomic_DNA"/>
</dbReference>
<comment type="caution">
    <text evidence="3">The sequence shown here is derived from an EMBL/GenBank/DDBJ whole genome shotgun (WGS) entry which is preliminary data.</text>
</comment>
<feature type="compositionally biased region" description="Acidic residues" evidence="1">
    <location>
        <begin position="72"/>
        <end position="85"/>
    </location>
</feature>
<feature type="chain" id="PRO_5042175066" description="Secreted protein" evidence="2">
    <location>
        <begin position="17"/>
        <end position="85"/>
    </location>
</feature>